<dbReference type="PROSITE" id="PS51257">
    <property type="entry name" value="PROKAR_LIPOPROTEIN"/>
    <property type="match status" value="1"/>
</dbReference>
<dbReference type="InterPro" id="IPR011990">
    <property type="entry name" value="TPR-like_helical_dom_sf"/>
</dbReference>
<gene>
    <name evidence="8" type="ORF">BA92_14675</name>
</gene>
<dbReference type="AlphaFoldDB" id="A0A0C3RD36"/>
<dbReference type="Pfam" id="PF07980">
    <property type="entry name" value="SusD_RagB"/>
    <property type="match status" value="1"/>
</dbReference>
<dbReference type="Proteomes" id="UP000031980">
    <property type="component" value="Unassembled WGS sequence"/>
</dbReference>
<name>A0A0C3RD36_9PORP</name>
<reference evidence="8 9" key="1">
    <citation type="submission" date="2014-07" db="EMBL/GenBank/DDBJ databases">
        <title>Porphyromonadaceae bacterium OUH 308042 = ATCC BAA-2681 = DSM 28342 draft genome.</title>
        <authorList>
            <person name="Sydenham T.V."/>
            <person name="Hasman H."/>
            <person name="Justensen U.S."/>
        </authorList>
    </citation>
    <scope>NUCLEOTIDE SEQUENCE [LARGE SCALE GENOMIC DNA]</scope>
    <source>
        <strain evidence="8 9">OUH 308042</strain>
    </source>
</reference>
<evidence type="ECO:0000256" key="2">
    <source>
        <dbReference type="ARBA" id="ARBA00006275"/>
    </source>
</evidence>
<dbReference type="InterPro" id="IPR012944">
    <property type="entry name" value="SusD_RagB_dom"/>
</dbReference>
<sequence length="520" mass="60856">MNRIITYCLLISTVFFTSCSDFLEPKSQSEYRPQVIQSLDELLLGSAYLSPVEITSVFLYPVLGLFDDDVSTRPDMKEVRADDEKKWNKALLAYSWSKDMIHEFPGYNVYESAYKMIVGCNAVLDYIDEVTGTREEKYDVRLQALALRSFYYFHLVNLYGKPYSSNKNALGVPLKLTSRLSSEAIPRNTVGEVYDQIIGDLLEAEKLMKTMPQEIQRRKNKRVNLPFIQLLLSRVYLYMENWQQAMIYGEKVIYDYDYTLRDLNNMEDPDRWSSESYPNYFTWENPEMIFLLGDQCDATSLALLSVTVKWMQEGKEKSKIVTTCIASDELIKSYDPADLRKKQYLIWESLTKEETTPVYKIPTSKLKVGTNYSLSSGWGKAWGIAFKVTEAYLNTAEAAAMLYKTKGGGEYKTKTLQLMDNLRYKRYEQGKYHPLDISNPEDLVAFVRAERRRELCFEHHRWFDLRRYGMEEIRHIWYDKDHRPVEYVLKKNDPGFTLLIPKGAFERNPKLIQNEERPNN</sequence>
<evidence type="ECO:0000313" key="9">
    <source>
        <dbReference type="Proteomes" id="UP000031980"/>
    </source>
</evidence>
<keyword evidence="4" id="KW-0472">Membrane</keyword>
<feature type="domain" description="SusD-like N-terminal" evidence="7">
    <location>
        <begin position="87"/>
        <end position="237"/>
    </location>
</feature>
<dbReference type="Pfam" id="PF14322">
    <property type="entry name" value="SusD-like_3"/>
    <property type="match status" value="1"/>
</dbReference>
<evidence type="ECO:0000256" key="3">
    <source>
        <dbReference type="ARBA" id="ARBA00022729"/>
    </source>
</evidence>
<organism evidence="8 9">
    <name type="scientific">Sanguibacteroides justesenii</name>
    <dbReference type="NCBI Taxonomy" id="1547597"/>
    <lineage>
        <taxon>Bacteria</taxon>
        <taxon>Pseudomonadati</taxon>
        <taxon>Bacteroidota</taxon>
        <taxon>Bacteroidia</taxon>
        <taxon>Bacteroidales</taxon>
        <taxon>Porphyromonadaceae</taxon>
        <taxon>Sanguibacteroides</taxon>
    </lineage>
</organism>
<dbReference type="GO" id="GO:0009279">
    <property type="term" value="C:cell outer membrane"/>
    <property type="evidence" value="ECO:0007669"/>
    <property type="project" value="UniProtKB-SubCell"/>
</dbReference>
<keyword evidence="9" id="KW-1185">Reference proteome</keyword>
<evidence type="ECO:0000256" key="1">
    <source>
        <dbReference type="ARBA" id="ARBA00004442"/>
    </source>
</evidence>
<accession>A0A0C3RD36</accession>
<keyword evidence="5" id="KW-0998">Cell outer membrane</keyword>
<dbReference type="InterPro" id="IPR033985">
    <property type="entry name" value="SusD-like_N"/>
</dbReference>
<dbReference type="Gene3D" id="1.25.40.390">
    <property type="match status" value="1"/>
</dbReference>
<dbReference type="SUPFAM" id="SSF48452">
    <property type="entry name" value="TPR-like"/>
    <property type="match status" value="1"/>
</dbReference>
<comment type="similarity">
    <text evidence="2">Belongs to the SusD family.</text>
</comment>
<evidence type="ECO:0000313" key="8">
    <source>
        <dbReference type="EMBL" id="KIO42604.1"/>
    </source>
</evidence>
<dbReference type="EMBL" id="JPIU01000051">
    <property type="protein sequence ID" value="KIO42604.1"/>
    <property type="molecule type" value="Genomic_DNA"/>
</dbReference>
<proteinExistence type="inferred from homology"/>
<protein>
    <submittedName>
        <fullName evidence="8">Glycan metabolism protein</fullName>
    </submittedName>
</protein>
<comment type="caution">
    <text evidence="8">The sequence shown here is derived from an EMBL/GenBank/DDBJ whole genome shotgun (WGS) entry which is preliminary data.</text>
</comment>
<keyword evidence="3" id="KW-0732">Signal</keyword>
<dbReference type="RefSeq" id="WP_041505597.1">
    <property type="nucleotide sequence ID" value="NZ_JPIU01000051.1"/>
</dbReference>
<evidence type="ECO:0000259" key="7">
    <source>
        <dbReference type="Pfam" id="PF14322"/>
    </source>
</evidence>
<comment type="subcellular location">
    <subcellularLocation>
        <location evidence="1">Cell outer membrane</location>
    </subcellularLocation>
</comment>
<evidence type="ECO:0000256" key="4">
    <source>
        <dbReference type="ARBA" id="ARBA00023136"/>
    </source>
</evidence>
<evidence type="ECO:0000256" key="5">
    <source>
        <dbReference type="ARBA" id="ARBA00023237"/>
    </source>
</evidence>
<feature type="domain" description="RagB/SusD" evidence="6">
    <location>
        <begin position="352"/>
        <end position="514"/>
    </location>
</feature>
<evidence type="ECO:0000259" key="6">
    <source>
        <dbReference type="Pfam" id="PF07980"/>
    </source>
</evidence>